<accession>A0A392U9N9</accession>
<name>A0A392U9N9_9FABA</name>
<dbReference type="EMBL" id="LXQA010771176">
    <property type="protein sequence ID" value="MCI70221.1"/>
    <property type="molecule type" value="Genomic_DNA"/>
</dbReference>
<organism evidence="2 3">
    <name type="scientific">Trifolium medium</name>
    <dbReference type="NCBI Taxonomy" id="97028"/>
    <lineage>
        <taxon>Eukaryota</taxon>
        <taxon>Viridiplantae</taxon>
        <taxon>Streptophyta</taxon>
        <taxon>Embryophyta</taxon>
        <taxon>Tracheophyta</taxon>
        <taxon>Spermatophyta</taxon>
        <taxon>Magnoliopsida</taxon>
        <taxon>eudicotyledons</taxon>
        <taxon>Gunneridae</taxon>
        <taxon>Pentapetalae</taxon>
        <taxon>rosids</taxon>
        <taxon>fabids</taxon>
        <taxon>Fabales</taxon>
        <taxon>Fabaceae</taxon>
        <taxon>Papilionoideae</taxon>
        <taxon>50 kb inversion clade</taxon>
        <taxon>NPAAA clade</taxon>
        <taxon>Hologalegina</taxon>
        <taxon>IRL clade</taxon>
        <taxon>Trifolieae</taxon>
        <taxon>Trifolium</taxon>
    </lineage>
</organism>
<proteinExistence type="predicted"/>
<feature type="region of interest" description="Disordered" evidence="1">
    <location>
        <begin position="1"/>
        <end position="62"/>
    </location>
</feature>
<evidence type="ECO:0000313" key="3">
    <source>
        <dbReference type="Proteomes" id="UP000265520"/>
    </source>
</evidence>
<keyword evidence="3" id="KW-1185">Reference proteome</keyword>
<feature type="compositionally biased region" description="Basic and acidic residues" evidence="1">
    <location>
        <begin position="1"/>
        <end position="41"/>
    </location>
</feature>
<sequence>MEATSKDDEIKVWGDKEARNHEDEKKEETSARRSTKMDPHQIHNNGTRQRIGTRRGFMEERL</sequence>
<feature type="non-terminal residue" evidence="2">
    <location>
        <position position="62"/>
    </location>
</feature>
<protein>
    <submittedName>
        <fullName evidence="2">Uncharacterized protein</fullName>
    </submittedName>
</protein>
<comment type="caution">
    <text evidence="2">The sequence shown here is derived from an EMBL/GenBank/DDBJ whole genome shotgun (WGS) entry which is preliminary data.</text>
</comment>
<evidence type="ECO:0000256" key="1">
    <source>
        <dbReference type="SAM" id="MobiDB-lite"/>
    </source>
</evidence>
<evidence type="ECO:0000313" key="2">
    <source>
        <dbReference type="EMBL" id="MCI70221.1"/>
    </source>
</evidence>
<reference evidence="2 3" key="1">
    <citation type="journal article" date="2018" name="Front. Plant Sci.">
        <title>Red Clover (Trifolium pratense) and Zigzag Clover (T. medium) - A Picture of Genomic Similarities and Differences.</title>
        <authorList>
            <person name="Dluhosova J."/>
            <person name="Istvanek J."/>
            <person name="Nedelnik J."/>
            <person name="Repkova J."/>
        </authorList>
    </citation>
    <scope>NUCLEOTIDE SEQUENCE [LARGE SCALE GENOMIC DNA]</scope>
    <source>
        <strain evidence="3">cv. 10/8</strain>
        <tissue evidence="2">Leaf</tissue>
    </source>
</reference>
<dbReference type="Proteomes" id="UP000265520">
    <property type="component" value="Unassembled WGS sequence"/>
</dbReference>
<dbReference type="AlphaFoldDB" id="A0A392U9N9"/>